<proteinExistence type="predicted"/>
<organism evidence="1 2">
    <name type="scientific">Pristionchus mayeri</name>
    <dbReference type="NCBI Taxonomy" id="1317129"/>
    <lineage>
        <taxon>Eukaryota</taxon>
        <taxon>Metazoa</taxon>
        <taxon>Ecdysozoa</taxon>
        <taxon>Nematoda</taxon>
        <taxon>Chromadorea</taxon>
        <taxon>Rhabditida</taxon>
        <taxon>Rhabditina</taxon>
        <taxon>Diplogasteromorpha</taxon>
        <taxon>Diplogasteroidea</taxon>
        <taxon>Neodiplogasteridae</taxon>
        <taxon>Pristionchus</taxon>
    </lineage>
</organism>
<evidence type="ECO:0000313" key="1">
    <source>
        <dbReference type="EMBL" id="GMR35861.1"/>
    </source>
</evidence>
<accession>A0AAN4ZB69</accession>
<keyword evidence="2" id="KW-1185">Reference proteome</keyword>
<name>A0AAN4ZB69_9BILA</name>
<reference evidence="2" key="1">
    <citation type="submission" date="2022-10" db="EMBL/GenBank/DDBJ databases">
        <title>Genome assembly of Pristionchus species.</title>
        <authorList>
            <person name="Yoshida K."/>
            <person name="Sommer R.J."/>
        </authorList>
    </citation>
    <scope>NUCLEOTIDE SEQUENCE [LARGE SCALE GENOMIC DNA]</scope>
    <source>
        <strain evidence="2">RS5460</strain>
    </source>
</reference>
<sequence>GDSGGPRVRPRVDDGVNELWDAHSSQHEFIKDRKEAEERRKSYAVSTTQIRSFVCQFTGVCTDGYDNYDSANIPITVSDNISPC</sequence>
<feature type="non-terminal residue" evidence="1">
    <location>
        <position position="1"/>
    </location>
</feature>
<dbReference type="Proteomes" id="UP001328107">
    <property type="component" value="Unassembled WGS sequence"/>
</dbReference>
<dbReference type="EMBL" id="BTRK01000002">
    <property type="protein sequence ID" value="GMR35861.1"/>
    <property type="molecule type" value="Genomic_DNA"/>
</dbReference>
<dbReference type="AlphaFoldDB" id="A0AAN4ZB69"/>
<evidence type="ECO:0000313" key="2">
    <source>
        <dbReference type="Proteomes" id="UP001328107"/>
    </source>
</evidence>
<comment type="caution">
    <text evidence="1">The sequence shown here is derived from an EMBL/GenBank/DDBJ whole genome shotgun (WGS) entry which is preliminary data.</text>
</comment>
<gene>
    <name evidence="1" type="ORF">PMAYCL1PPCAC_06056</name>
</gene>
<protein>
    <submittedName>
        <fullName evidence="1">Uncharacterized protein</fullName>
    </submittedName>
</protein>